<dbReference type="Pfam" id="PF00867">
    <property type="entry name" value="XPG_I"/>
    <property type="match status" value="1"/>
</dbReference>
<name>A0A1B2RW97_9VIRU</name>
<evidence type="ECO:0000256" key="6">
    <source>
        <dbReference type="ARBA" id="ARBA00022842"/>
    </source>
</evidence>
<keyword evidence="2" id="KW-0540">Nuclease</keyword>
<keyword evidence="3" id="KW-0479">Metal-binding</keyword>
<feature type="domain" description="XPG N-terminal" evidence="8">
    <location>
        <begin position="20"/>
        <end position="111"/>
    </location>
</feature>
<evidence type="ECO:0000256" key="3">
    <source>
        <dbReference type="ARBA" id="ARBA00022723"/>
    </source>
</evidence>
<evidence type="ECO:0000313" key="9">
    <source>
        <dbReference type="EMBL" id="AOC55251.1"/>
    </source>
</evidence>
<dbReference type="SMART" id="SM00485">
    <property type="entry name" value="XPGN"/>
    <property type="match status" value="1"/>
</dbReference>
<dbReference type="InterPro" id="IPR029060">
    <property type="entry name" value="PIN-like_dom_sf"/>
</dbReference>
<dbReference type="SMART" id="SM00279">
    <property type="entry name" value="HhH2"/>
    <property type="match status" value="1"/>
</dbReference>
<evidence type="ECO:0000313" key="10">
    <source>
        <dbReference type="Proteomes" id="UP000149121"/>
    </source>
</evidence>
<dbReference type="KEGG" id="vg:30902743"/>
<dbReference type="PANTHER" id="PTHR11081:SF9">
    <property type="entry name" value="FLAP ENDONUCLEASE 1"/>
    <property type="match status" value="1"/>
</dbReference>
<sequence>MFYRYFLKNFNFDRFILNKMGIKGLKAFLFSKGITENVKPLSVLKNKKIALDAAFLMHRSKNGGEDWINILSACLNYLKRNDVKAVFIFDGVSPPEKTVEKLKRRFNRQKAVDRLNELKSELKTFKETAVEGTVLRKVKSRFAGDLQAVEQYARKSLNVEVTIKDVETFKCLISAVGFSYVVAPGEAELYAVKLTAEKIVDAVISFDSDIIVAAACQGVSKIYTDVNSQGVTEIDVDLMLDVLGFTPSQFLDFCILCGTDFNVGVSKIGPVKAYKTLSDHKNLENVPYDVSHIDLNRIRDIFKEKNSVLQKPSFGFFDKNKLYAISDLSENSFLRCVETFEDRTRDISLKLKSFTI</sequence>
<proteinExistence type="predicted"/>
<protein>
    <submittedName>
        <fullName evidence="9">XPG/RAD2-type nuclease</fullName>
    </submittedName>
</protein>
<dbReference type="SMART" id="SM00484">
    <property type="entry name" value="XPGI"/>
    <property type="match status" value="1"/>
</dbReference>
<evidence type="ECO:0000256" key="5">
    <source>
        <dbReference type="ARBA" id="ARBA00022801"/>
    </source>
</evidence>
<dbReference type="SUPFAM" id="SSF88723">
    <property type="entry name" value="PIN domain-like"/>
    <property type="match status" value="1"/>
</dbReference>
<dbReference type="InterPro" id="IPR008918">
    <property type="entry name" value="HhH2"/>
</dbReference>
<dbReference type="Gene3D" id="3.40.50.1010">
    <property type="entry name" value="5'-nuclease"/>
    <property type="match status" value="1"/>
</dbReference>
<organism evidence="9 10">
    <name type="scientific">Lymphocystis disease virus 3</name>
    <dbReference type="NCBI Taxonomy" id="2560566"/>
    <lineage>
        <taxon>Viruses</taxon>
        <taxon>Varidnaviria</taxon>
        <taxon>Bamfordvirae</taxon>
        <taxon>Nucleocytoviricota</taxon>
        <taxon>Megaviricetes</taxon>
        <taxon>Pimascovirales</taxon>
        <taxon>Pimascovirales incertae sedis</taxon>
        <taxon>Iridoviridae</taxon>
        <taxon>Alphairidovirinae</taxon>
        <taxon>Lymphocystivirus</taxon>
        <taxon>Lymphocystivirus sparus1</taxon>
    </lineage>
</organism>
<evidence type="ECO:0000256" key="4">
    <source>
        <dbReference type="ARBA" id="ARBA00022759"/>
    </source>
</evidence>
<keyword evidence="4" id="KW-0255">Endonuclease</keyword>
<dbReference type="PRINTS" id="PR00853">
    <property type="entry name" value="XPGRADSUPER"/>
</dbReference>
<keyword evidence="6" id="KW-0460">Magnesium</keyword>
<dbReference type="Pfam" id="PF00752">
    <property type="entry name" value="XPG_N"/>
    <property type="match status" value="1"/>
</dbReference>
<dbReference type="GO" id="GO:0003677">
    <property type="term" value="F:DNA binding"/>
    <property type="evidence" value="ECO:0007669"/>
    <property type="project" value="InterPro"/>
</dbReference>
<dbReference type="InterPro" id="IPR006085">
    <property type="entry name" value="XPG_DNA_repair_N"/>
</dbReference>
<keyword evidence="5" id="KW-0378">Hydrolase</keyword>
<dbReference type="EMBL" id="KX643370">
    <property type="protein sequence ID" value="AOC55251.1"/>
    <property type="molecule type" value="Genomic_DNA"/>
</dbReference>
<reference evidence="9 10" key="1">
    <citation type="journal article" date="2016" name="J. Virol.">
        <title>Concurrence of Iridovirus, Polyomavirus, and a Unique Member of a New Group of Fish Papillomaviruses in Lymphocystis Disease-Affected Gilthead Sea Bream.</title>
        <authorList>
            <person name="Lopez-Bueno A."/>
            <person name="Mavian C."/>
            <person name="Labella A.M."/>
            <person name="Castro D."/>
            <person name="Borrego J.J."/>
            <person name="Alcami A."/>
            <person name="Alejo A."/>
        </authorList>
    </citation>
    <scope>NUCLEOTIDE SEQUENCE [LARGE SCALE GENOMIC DNA]</scope>
    <source>
        <strain evidence="9">SA9</strain>
    </source>
</reference>
<dbReference type="InterPro" id="IPR006084">
    <property type="entry name" value="XPG/Rad2"/>
</dbReference>
<dbReference type="Proteomes" id="UP000149121">
    <property type="component" value="Segment"/>
</dbReference>
<dbReference type="Gene3D" id="1.10.150.20">
    <property type="entry name" value="5' to 3' exonuclease, C-terminal subdomain"/>
    <property type="match status" value="1"/>
</dbReference>
<dbReference type="InterPro" id="IPR036279">
    <property type="entry name" value="5-3_exonuclease_C_sf"/>
</dbReference>
<evidence type="ECO:0000259" key="7">
    <source>
        <dbReference type="SMART" id="SM00484"/>
    </source>
</evidence>
<dbReference type="GO" id="GO:0046872">
    <property type="term" value="F:metal ion binding"/>
    <property type="evidence" value="ECO:0007669"/>
    <property type="project" value="UniProtKB-KW"/>
</dbReference>
<evidence type="ECO:0000259" key="8">
    <source>
        <dbReference type="SMART" id="SM00485"/>
    </source>
</evidence>
<dbReference type="InterPro" id="IPR006086">
    <property type="entry name" value="XPG-I_dom"/>
</dbReference>
<dbReference type="OrthoDB" id="21654at10239"/>
<gene>
    <name evidence="9" type="ORF">LCDVSa167L</name>
</gene>
<accession>A0A1B2RW97</accession>
<feature type="domain" description="XPG-I" evidence="7">
    <location>
        <begin position="174"/>
        <end position="245"/>
    </location>
</feature>
<keyword evidence="10" id="KW-1185">Reference proteome</keyword>
<comment type="cofactor">
    <cofactor evidence="1">
        <name>Mg(2+)</name>
        <dbReference type="ChEBI" id="CHEBI:18420"/>
    </cofactor>
</comment>
<dbReference type="GO" id="GO:0017108">
    <property type="term" value="F:5'-flap endonuclease activity"/>
    <property type="evidence" value="ECO:0007669"/>
    <property type="project" value="TreeGrafter"/>
</dbReference>
<dbReference type="PANTHER" id="PTHR11081">
    <property type="entry name" value="FLAP ENDONUCLEASE FAMILY MEMBER"/>
    <property type="match status" value="1"/>
</dbReference>
<evidence type="ECO:0000256" key="1">
    <source>
        <dbReference type="ARBA" id="ARBA00001946"/>
    </source>
</evidence>
<dbReference type="SUPFAM" id="SSF47807">
    <property type="entry name" value="5' to 3' exonuclease, C-terminal subdomain"/>
    <property type="match status" value="1"/>
</dbReference>
<evidence type="ECO:0000256" key="2">
    <source>
        <dbReference type="ARBA" id="ARBA00022722"/>
    </source>
</evidence>